<evidence type="ECO:0000313" key="8">
    <source>
        <dbReference type="Proteomes" id="UP000197138"/>
    </source>
</evidence>
<evidence type="ECO:0000313" key="6">
    <source>
        <dbReference type="EMBL" id="OWM69444.1"/>
    </source>
</evidence>
<evidence type="ECO:0000313" key="7">
    <source>
        <dbReference type="EMBL" id="PKI72615.1"/>
    </source>
</evidence>
<feature type="region of interest" description="Disordered" evidence="4">
    <location>
        <begin position="150"/>
        <end position="189"/>
    </location>
</feature>
<organism evidence="6 8">
    <name type="scientific">Punica granatum</name>
    <name type="common">Pomegranate</name>
    <dbReference type="NCBI Taxonomy" id="22663"/>
    <lineage>
        <taxon>Eukaryota</taxon>
        <taxon>Viridiplantae</taxon>
        <taxon>Streptophyta</taxon>
        <taxon>Embryophyta</taxon>
        <taxon>Tracheophyta</taxon>
        <taxon>Spermatophyta</taxon>
        <taxon>Magnoliopsida</taxon>
        <taxon>eudicotyledons</taxon>
        <taxon>Gunneridae</taxon>
        <taxon>Pentapetalae</taxon>
        <taxon>rosids</taxon>
        <taxon>malvids</taxon>
        <taxon>Myrtales</taxon>
        <taxon>Lythraceae</taxon>
        <taxon>Punica</taxon>
    </lineage>
</organism>
<dbReference type="STRING" id="22663.A0A218W9B2"/>
<feature type="domain" description="VQ" evidence="5">
    <location>
        <begin position="14"/>
        <end position="36"/>
    </location>
</feature>
<dbReference type="OrthoDB" id="783357at2759"/>
<evidence type="ECO:0000259" key="5">
    <source>
        <dbReference type="Pfam" id="PF05678"/>
    </source>
</evidence>
<feature type="region of interest" description="Disordered" evidence="4">
    <location>
        <begin position="21"/>
        <end position="97"/>
    </location>
</feature>
<accession>A0A218W9B2</accession>
<dbReference type="EMBL" id="PGOL01000319">
    <property type="protein sequence ID" value="PKI72615.1"/>
    <property type="molecule type" value="Genomic_DNA"/>
</dbReference>
<dbReference type="Pfam" id="PF05678">
    <property type="entry name" value="VQ"/>
    <property type="match status" value="1"/>
</dbReference>
<comment type="subcellular location">
    <subcellularLocation>
        <location evidence="1">Nucleus</location>
    </subcellularLocation>
</comment>
<proteinExistence type="predicted"/>
<keyword evidence="9" id="KW-1185">Reference proteome</keyword>
<dbReference type="GeneID" id="116200109"/>
<dbReference type="PANTHER" id="PTHR33402:SF22">
    <property type="entry name" value="VQ MOTIF-CONTAINING PROTEIN 31"/>
    <property type="match status" value="1"/>
</dbReference>
<evidence type="ECO:0000256" key="2">
    <source>
        <dbReference type="ARBA" id="ARBA00022553"/>
    </source>
</evidence>
<keyword evidence="2" id="KW-0597">Phosphoprotein</keyword>
<comment type="caution">
    <text evidence="6">The sequence shown here is derived from an EMBL/GenBank/DDBJ whole genome shotgun (WGS) entry which is preliminary data.</text>
</comment>
<reference evidence="8" key="1">
    <citation type="journal article" date="2017" name="Plant J.">
        <title>The pomegranate (Punica granatum L.) genome and the genomics of punicalagin biosynthesis.</title>
        <authorList>
            <person name="Qin G."/>
            <person name="Xu C."/>
            <person name="Ming R."/>
            <person name="Tang H."/>
            <person name="Guyot R."/>
            <person name="Kramer E.M."/>
            <person name="Hu Y."/>
            <person name="Yi X."/>
            <person name="Qi Y."/>
            <person name="Xu X."/>
            <person name="Gao Z."/>
            <person name="Pan H."/>
            <person name="Jian J."/>
            <person name="Tian Y."/>
            <person name="Yue Z."/>
            <person name="Xu Y."/>
        </authorList>
    </citation>
    <scope>NUCLEOTIDE SEQUENCE [LARGE SCALE GENOMIC DNA]</scope>
    <source>
        <strain evidence="8">cv. Dabenzi</strain>
    </source>
</reference>
<dbReference type="InterPro" id="IPR039611">
    <property type="entry name" value="VQ_4/11/13/19/31/33"/>
</dbReference>
<dbReference type="PANTHER" id="PTHR33402">
    <property type="entry name" value="VQ MOTIF-CONTAINING PROTEIN 11-LIKE"/>
    <property type="match status" value="1"/>
</dbReference>
<dbReference type="GO" id="GO:0005634">
    <property type="term" value="C:nucleus"/>
    <property type="evidence" value="ECO:0007669"/>
    <property type="project" value="UniProtKB-SubCell"/>
</dbReference>
<reference evidence="6" key="2">
    <citation type="submission" date="2017-06" db="EMBL/GenBank/DDBJ databases">
        <title>The pomegranate genome and the genomics of punicalagin biosynthesis.</title>
        <authorList>
            <person name="Xu C."/>
        </authorList>
    </citation>
    <scope>NUCLEOTIDE SEQUENCE [LARGE SCALE GENOMIC DNA]</scope>
    <source>
        <tissue evidence="6">Fresh leaf</tissue>
    </source>
</reference>
<evidence type="ECO:0000256" key="3">
    <source>
        <dbReference type="ARBA" id="ARBA00023242"/>
    </source>
</evidence>
<evidence type="ECO:0000313" key="9">
    <source>
        <dbReference type="Proteomes" id="UP000233551"/>
    </source>
</evidence>
<evidence type="ECO:0000256" key="1">
    <source>
        <dbReference type="ARBA" id="ARBA00004123"/>
    </source>
</evidence>
<dbReference type="AlphaFoldDB" id="A0A218W9B2"/>
<evidence type="ECO:0000256" key="4">
    <source>
        <dbReference type="SAM" id="MobiDB-lite"/>
    </source>
</evidence>
<dbReference type="EMBL" id="MTKT01004864">
    <property type="protein sequence ID" value="OWM69444.1"/>
    <property type="molecule type" value="Genomic_DNA"/>
</dbReference>
<gene>
    <name evidence="6" type="ORF">CDL15_Pgr013905</name>
    <name evidence="7" type="ORF">CRG98_006992</name>
</gene>
<sequence length="189" mass="20538">MKNGSLGGDCRPLTTFVRTDTNTFREIVQRLTGPSEETDNASASHKPGGGATGSNKFGGTKRPTASASRSSTLLERRQYNRNRQKLQIVKPPTRARSMGSFSAELHSFTPSPALTPTSNFSKLSLAQESTEEPAMLLVLDKKEEEKAIKESRFYLHPSPRSQTRASQPELLDLFPLTSPRQGGTDSGGG</sequence>
<name>A0A218W9B2_PUNGR</name>
<dbReference type="Proteomes" id="UP000197138">
    <property type="component" value="Unassembled WGS sequence"/>
</dbReference>
<reference evidence="7 9" key="3">
    <citation type="submission" date="2017-11" db="EMBL/GenBank/DDBJ databases">
        <title>De-novo sequencing of pomegranate (Punica granatum L.) genome.</title>
        <authorList>
            <person name="Akparov Z."/>
            <person name="Amiraslanov A."/>
            <person name="Hajiyeva S."/>
            <person name="Abbasov M."/>
            <person name="Kaur K."/>
            <person name="Hamwieh A."/>
            <person name="Solovyev V."/>
            <person name="Salamov A."/>
            <person name="Braich B."/>
            <person name="Kosarev P."/>
            <person name="Mahmoud A."/>
            <person name="Hajiyev E."/>
            <person name="Babayeva S."/>
            <person name="Izzatullayeva V."/>
            <person name="Mammadov A."/>
            <person name="Mammadov A."/>
            <person name="Sharifova S."/>
            <person name="Ojaghi J."/>
            <person name="Eynullazada K."/>
            <person name="Bayramov B."/>
            <person name="Abdulazimova A."/>
            <person name="Shahmuradov I."/>
        </authorList>
    </citation>
    <scope>NUCLEOTIDE SEQUENCE [LARGE SCALE GENOMIC DNA]</scope>
    <source>
        <strain evidence="7">AG2017</strain>
        <strain evidence="9">cv. AG2017</strain>
        <tissue evidence="7">Leaf</tissue>
    </source>
</reference>
<protein>
    <recommendedName>
        <fullName evidence="5">VQ domain-containing protein</fullName>
    </recommendedName>
</protein>
<dbReference type="Proteomes" id="UP000233551">
    <property type="component" value="Unassembled WGS sequence"/>
</dbReference>
<keyword evidence="3" id="KW-0539">Nucleus</keyword>
<dbReference type="InterPro" id="IPR008889">
    <property type="entry name" value="VQ"/>
</dbReference>
<feature type="compositionally biased region" description="Polar residues" evidence="4">
    <location>
        <begin position="53"/>
        <end position="73"/>
    </location>
</feature>